<gene>
    <name evidence="8" type="primary">azoR1_2</name>
    <name evidence="8" type="ORF">GALL_399600</name>
</gene>
<dbReference type="InterPro" id="IPR029039">
    <property type="entry name" value="Flavoprotein-like_sf"/>
</dbReference>
<dbReference type="Gene3D" id="3.40.50.360">
    <property type="match status" value="1"/>
</dbReference>
<protein>
    <recommendedName>
        <fullName evidence="5">FMN-dependent NADH-azoreductase</fullName>
        <ecNumber evidence="5">1.7.1.17</ecNumber>
    </recommendedName>
</protein>
<evidence type="ECO:0000256" key="6">
    <source>
        <dbReference type="ARBA" id="ARBA00048542"/>
    </source>
</evidence>
<feature type="domain" description="Flavodoxin-like fold" evidence="7">
    <location>
        <begin position="3"/>
        <end position="202"/>
    </location>
</feature>
<evidence type="ECO:0000313" key="8">
    <source>
        <dbReference type="EMBL" id="OIQ78332.1"/>
    </source>
</evidence>
<dbReference type="AlphaFoldDB" id="A0A1J5QEE3"/>
<dbReference type="PANTHER" id="PTHR43741">
    <property type="entry name" value="FMN-DEPENDENT NADH-AZOREDUCTASE 1"/>
    <property type="match status" value="1"/>
</dbReference>
<evidence type="ECO:0000256" key="1">
    <source>
        <dbReference type="ARBA" id="ARBA00022630"/>
    </source>
</evidence>
<dbReference type="GO" id="GO:0010181">
    <property type="term" value="F:FMN binding"/>
    <property type="evidence" value="ECO:0007669"/>
    <property type="project" value="InterPro"/>
</dbReference>
<dbReference type="InterPro" id="IPR023048">
    <property type="entry name" value="NADH:quinone_OxRdtase_FMN_depd"/>
</dbReference>
<dbReference type="EC" id="1.7.1.17" evidence="5"/>
<dbReference type="InterPro" id="IPR050104">
    <property type="entry name" value="FMN-dep_NADH:Q_OxRdtase_AzoR1"/>
</dbReference>
<dbReference type="SUPFAM" id="SSF52218">
    <property type="entry name" value="Flavoproteins"/>
    <property type="match status" value="1"/>
</dbReference>
<keyword evidence="1" id="KW-0285">Flavoprotein</keyword>
<name>A0A1J5QEE3_9ZZZZ</name>
<evidence type="ECO:0000256" key="2">
    <source>
        <dbReference type="ARBA" id="ARBA00022643"/>
    </source>
</evidence>
<evidence type="ECO:0000256" key="4">
    <source>
        <dbReference type="ARBA" id="ARBA00023027"/>
    </source>
</evidence>
<comment type="caution">
    <text evidence="8">The sequence shown here is derived from an EMBL/GenBank/DDBJ whole genome shotgun (WGS) entry which is preliminary data.</text>
</comment>
<dbReference type="PANTHER" id="PTHR43741:SF4">
    <property type="entry name" value="FMN-DEPENDENT NADH:QUINONE OXIDOREDUCTASE"/>
    <property type="match status" value="1"/>
</dbReference>
<dbReference type="Pfam" id="PF02525">
    <property type="entry name" value="Flavodoxin_2"/>
    <property type="match status" value="1"/>
</dbReference>
<evidence type="ECO:0000256" key="5">
    <source>
        <dbReference type="ARBA" id="ARBA00024061"/>
    </source>
</evidence>
<keyword evidence="3 8" id="KW-0560">Oxidoreductase</keyword>
<proteinExistence type="inferred from homology"/>
<evidence type="ECO:0000256" key="3">
    <source>
        <dbReference type="ARBA" id="ARBA00023002"/>
    </source>
</evidence>
<comment type="catalytic activity">
    <reaction evidence="6">
        <text>N,N-dimethyl-1,4-phenylenediamine + anthranilate + 2 NAD(+) = 2-(4-dimethylaminophenyl)diazenylbenzoate + 2 NADH + 2 H(+)</text>
        <dbReference type="Rhea" id="RHEA:55872"/>
        <dbReference type="ChEBI" id="CHEBI:15378"/>
        <dbReference type="ChEBI" id="CHEBI:15783"/>
        <dbReference type="ChEBI" id="CHEBI:16567"/>
        <dbReference type="ChEBI" id="CHEBI:57540"/>
        <dbReference type="ChEBI" id="CHEBI:57945"/>
        <dbReference type="ChEBI" id="CHEBI:71579"/>
        <dbReference type="EC" id="1.7.1.17"/>
    </reaction>
    <physiologicalReaction direction="right-to-left" evidence="6">
        <dbReference type="Rhea" id="RHEA:55874"/>
    </physiologicalReaction>
</comment>
<sequence>MTNILVLESSLFPPDVSASRRVTKRFVQGWREREPDVVIVRRDLAAQPLPHAGWDLMAGSMTPADTRTRAQAEAVAISDALIDEIFAADVLVIGAPMYNFSIPSSLKAWVDHVAIAGRTFRYTPEGRSEGLVAGKRVFILASRGGIYGAEPMAAFNFQDTYLRSVLGFLGLADVTVIAAERQKMGPLEQEAGLAQAYNQVAEVLDTAVYPAA</sequence>
<organism evidence="8">
    <name type="scientific">mine drainage metagenome</name>
    <dbReference type="NCBI Taxonomy" id="410659"/>
    <lineage>
        <taxon>unclassified sequences</taxon>
        <taxon>metagenomes</taxon>
        <taxon>ecological metagenomes</taxon>
    </lineage>
</organism>
<keyword evidence="4" id="KW-0520">NAD</keyword>
<dbReference type="GO" id="GO:0016655">
    <property type="term" value="F:oxidoreductase activity, acting on NAD(P)H, quinone or similar compound as acceptor"/>
    <property type="evidence" value="ECO:0007669"/>
    <property type="project" value="InterPro"/>
</dbReference>
<keyword evidence="2" id="KW-0288">FMN</keyword>
<evidence type="ECO:0000259" key="7">
    <source>
        <dbReference type="Pfam" id="PF02525"/>
    </source>
</evidence>
<dbReference type="EMBL" id="MLJW01001420">
    <property type="protein sequence ID" value="OIQ78332.1"/>
    <property type="molecule type" value="Genomic_DNA"/>
</dbReference>
<dbReference type="HAMAP" id="MF_01216">
    <property type="entry name" value="Azoreductase_type1"/>
    <property type="match status" value="1"/>
</dbReference>
<reference evidence="8" key="1">
    <citation type="submission" date="2016-10" db="EMBL/GenBank/DDBJ databases">
        <title>Sequence of Gallionella enrichment culture.</title>
        <authorList>
            <person name="Poehlein A."/>
            <person name="Muehling M."/>
            <person name="Daniel R."/>
        </authorList>
    </citation>
    <scope>NUCLEOTIDE SEQUENCE</scope>
</reference>
<accession>A0A1J5QEE3</accession>
<dbReference type="InterPro" id="IPR003680">
    <property type="entry name" value="Flavodoxin_fold"/>
</dbReference>